<organism evidence="2 3">
    <name type="scientific">Chondromyces crocatus</name>
    <dbReference type="NCBI Taxonomy" id="52"/>
    <lineage>
        <taxon>Bacteria</taxon>
        <taxon>Pseudomonadati</taxon>
        <taxon>Myxococcota</taxon>
        <taxon>Polyangia</taxon>
        <taxon>Polyangiales</taxon>
        <taxon>Polyangiaceae</taxon>
        <taxon>Chondromyces</taxon>
    </lineage>
</organism>
<protein>
    <recommendedName>
        <fullName evidence="1">DUF4159 domain-containing protein</fullName>
    </recommendedName>
</protein>
<feature type="domain" description="DUF4159" evidence="1">
    <location>
        <begin position="34"/>
        <end position="226"/>
    </location>
</feature>
<dbReference type="EMBL" id="CP012159">
    <property type="protein sequence ID" value="AKT39199.1"/>
    <property type="molecule type" value="Genomic_DNA"/>
</dbReference>
<dbReference type="AlphaFoldDB" id="A0A0K1EEC3"/>
<dbReference type="Proteomes" id="UP000067626">
    <property type="component" value="Chromosome"/>
</dbReference>
<accession>A0A0K1EEC3</accession>
<evidence type="ECO:0000313" key="2">
    <source>
        <dbReference type="EMBL" id="AKT39199.1"/>
    </source>
</evidence>
<gene>
    <name evidence="2" type="ORF">CMC5_033480</name>
</gene>
<dbReference type="InterPro" id="IPR025297">
    <property type="entry name" value="DUF4159"/>
</dbReference>
<dbReference type="STRING" id="52.CMC5_033480"/>
<sequence length="261" mass="27891">MLGASLAVLGAGLLETKEASAFGEEGAFNPRPLLTGNARWEGVRTTAPGQWAMELERRTSAPSRRSPKPVRADEPVLLAEPFVLWGGDADIPPLTAREVSGLWRFIALGGILLVDDFAPETGAFTRAVKRELGRVIPEGAAIPIGPENVVFRSFYLMQRAVGRVEGTRELQAIVRGGLPQVIFSAHDLCGALAQGEGGPSVAITPGSDRQRELAIRLCVNIAMYVLCSNYKDDQVHAPFLMRRRASGDDGAPGGARSPGRP</sequence>
<proteinExistence type="predicted"/>
<evidence type="ECO:0000259" key="1">
    <source>
        <dbReference type="Pfam" id="PF13709"/>
    </source>
</evidence>
<dbReference type="Pfam" id="PF13709">
    <property type="entry name" value="DUF4159"/>
    <property type="match status" value="1"/>
</dbReference>
<dbReference type="KEGG" id="ccro:CMC5_033480"/>
<keyword evidence="3" id="KW-1185">Reference proteome</keyword>
<evidence type="ECO:0000313" key="3">
    <source>
        <dbReference type="Proteomes" id="UP000067626"/>
    </source>
</evidence>
<name>A0A0K1EEC3_CHOCO</name>
<reference evidence="2 3" key="1">
    <citation type="submission" date="2015-07" db="EMBL/GenBank/DDBJ databases">
        <title>Genome analysis of myxobacterium Chondromyces crocatus Cm c5 reveals a high potential for natural compound synthesis and the genetic basis for the loss of fruiting body formation.</title>
        <authorList>
            <person name="Zaburannyi N."/>
            <person name="Bunk B."/>
            <person name="Maier J."/>
            <person name="Overmann J."/>
            <person name="Mueller R."/>
        </authorList>
    </citation>
    <scope>NUCLEOTIDE SEQUENCE [LARGE SCALE GENOMIC DNA]</scope>
    <source>
        <strain evidence="2 3">Cm c5</strain>
    </source>
</reference>
<dbReference type="Gene3D" id="3.40.50.12140">
    <property type="entry name" value="Domain of unknown function DUF4159"/>
    <property type="match status" value="1"/>
</dbReference>